<evidence type="ECO:0000313" key="1">
    <source>
        <dbReference type="EMBL" id="KRZ73463.1"/>
    </source>
</evidence>
<keyword evidence="2" id="KW-1185">Reference proteome</keyword>
<name>A0A0V1MNR3_9BILA</name>
<reference evidence="1 2" key="1">
    <citation type="submission" date="2015-01" db="EMBL/GenBank/DDBJ databases">
        <title>Evolution of Trichinella species and genotypes.</title>
        <authorList>
            <person name="Korhonen P.K."/>
            <person name="Edoardo P."/>
            <person name="Giuseppe L.R."/>
            <person name="Gasser R.B."/>
        </authorList>
    </citation>
    <scope>NUCLEOTIDE SEQUENCE [LARGE SCALE GENOMIC DNA]</scope>
    <source>
        <strain evidence="1">ISS1980</strain>
    </source>
</reference>
<evidence type="ECO:0000313" key="2">
    <source>
        <dbReference type="Proteomes" id="UP000054843"/>
    </source>
</evidence>
<organism evidence="1 2">
    <name type="scientific">Trichinella papuae</name>
    <dbReference type="NCBI Taxonomy" id="268474"/>
    <lineage>
        <taxon>Eukaryota</taxon>
        <taxon>Metazoa</taxon>
        <taxon>Ecdysozoa</taxon>
        <taxon>Nematoda</taxon>
        <taxon>Enoplea</taxon>
        <taxon>Dorylaimia</taxon>
        <taxon>Trichinellida</taxon>
        <taxon>Trichinellidae</taxon>
        <taxon>Trichinella</taxon>
    </lineage>
</organism>
<accession>A0A0V1MNR3</accession>
<dbReference type="AlphaFoldDB" id="A0A0V1MNR3"/>
<dbReference type="OrthoDB" id="10526987at2759"/>
<proteinExistence type="predicted"/>
<dbReference type="EMBL" id="JYDO01000063">
    <property type="protein sequence ID" value="KRZ73463.1"/>
    <property type="molecule type" value="Genomic_DNA"/>
</dbReference>
<comment type="caution">
    <text evidence="1">The sequence shown here is derived from an EMBL/GenBank/DDBJ whole genome shotgun (WGS) entry which is preliminary data.</text>
</comment>
<sequence length="136" mass="15547">MSPEQLPAFCQRRENYQGRPSTTGSCVQKLYSTGEDDLRVLVRRNFHNGSKCIDAIVQIFQHHLIAQMVVGWILKLKRSLLASFFNVSTAFEPTTISMAFSVPMPVVHQANNCLSKRRQQMKPISITSTEQQQRQH</sequence>
<protein>
    <submittedName>
        <fullName evidence="1">Uncharacterized protein</fullName>
    </submittedName>
</protein>
<gene>
    <name evidence="1" type="ORF">T10_9681</name>
</gene>
<dbReference type="Proteomes" id="UP000054843">
    <property type="component" value="Unassembled WGS sequence"/>
</dbReference>